<proteinExistence type="predicted"/>
<comment type="caution">
    <text evidence="3">The sequence shown here is derived from an EMBL/GenBank/DDBJ whole genome shotgun (WGS) entry which is preliminary data.</text>
</comment>
<reference evidence="3 4" key="1">
    <citation type="submission" date="2020-07" db="EMBL/GenBank/DDBJ databases">
        <authorList>
            <person name="Feng H."/>
        </authorList>
    </citation>
    <scope>NUCLEOTIDE SEQUENCE [LARGE SCALE GENOMIC DNA]</scope>
    <source>
        <strain evidence="4">s-11</strain>
    </source>
</reference>
<dbReference type="OrthoDB" id="2435598at2"/>
<protein>
    <submittedName>
        <fullName evidence="3">DUF4129 domain-containing protein</fullName>
    </submittedName>
</protein>
<dbReference type="RefSeq" id="WP_033102286.1">
    <property type="nucleotide sequence ID" value="NZ_JACEIP010000023.1"/>
</dbReference>
<evidence type="ECO:0000313" key="4">
    <source>
        <dbReference type="Proteomes" id="UP000530514"/>
    </source>
</evidence>
<feature type="domain" description="Protein-glutamine gamma-glutamyltransferase-like C-terminal" evidence="2">
    <location>
        <begin position="122"/>
        <end position="178"/>
    </location>
</feature>
<feature type="transmembrane region" description="Helical" evidence="1">
    <location>
        <begin position="48"/>
        <end position="68"/>
    </location>
</feature>
<evidence type="ECO:0000313" key="3">
    <source>
        <dbReference type="EMBL" id="MBA4543878.1"/>
    </source>
</evidence>
<organism evidence="3 4">
    <name type="scientific">Thermoactinomyces daqus</name>
    <dbReference type="NCBI Taxonomy" id="1329516"/>
    <lineage>
        <taxon>Bacteria</taxon>
        <taxon>Bacillati</taxon>
        <taxon>Bacillota</taxon>
        <taxon>Bacilli</taxon>
        <taxon>Bacillales</taxon>
        <taxon>Thermoactinomycetaceae</taxon>
        <taxon>Thermoactinomyces</taxon>
    </lineage>
</organism>
<evidence type="ECO:0000256" key="1">
    <source>
        <dbReference type="SAM" id="Phobius"/>
    </source>
</evidence>
<accession>A0A7W1XC74</accession>
<dbReference type="Pfam" id="PF13559">
    <property type="entry name" value="DUF4129"/>
    <property type="match status" value="1"/>
</dbReference>
<evidence type="ECO:0000259" key="2">
    <source>
        <dbReference type="Pfam" id="PF13559"/>
    </source>
</evidence>
<name>A0A7W1XC74_9BACL</name>
<keyword evidence="4" id="KW-1185">Reference proteome</keyword>
<keyword evidence="1" id="KW-0472">Membrane</keyword>
<dbReference type="InterPro" id="IPR025403">
    <property type="entry name" value="TgpA-like_C"/>
</dbReference>
<keyword evidence="1" id="KW-0812">Transmembrane</keyword>
<dbReference type="EMBL" id="JACEIP010000023">
    <property type="protein sequence ID" value="MBA4543878.1"/>
    <property type="molecule type" value="Genomic_DNA"/>
</dbReference>
<dbReference type="Proteomes" id="UP000530514">
    <property type="component" value="Unassembled WGS sequence"/>
</dbReference>
<sequence length="193" mass="22940">MFIAADFEKAHRQLEEILAKPEYGRQTTTLPQFHLPGWMNSSLLEDTMLGIFILFLCCLVLGIGWILLRYWMKRVKKGPVHEETPEQEIPWLEKAERYSGLGDYRFAVRALYHYVLFYTYKRRKLEELPGQTNGEQRDQISQTWPEKASLFCRLSQRFDEIWYGHMRIEPAEYERYLEGAMKFAESGNKDAEE</sequence>
<keyword evidence="1" id="KW-1133">Transmembrane helix</keyword>
<gene>
    <name evidence="3" type="ORF">H1164_13370</name>
</gene>
<dbReference type="AlphaFoldDB" id="A0A7W1XC74"/>